<evidence type="ECO:0008006" key="5">
    <source>
        <dbReference type="Google" id="ProtNLM"/>
    </source>
</evidence>
<dbReference type="SUPFAM" id="SSF51182">
    <property type="entry name" value="RmlC-like cupins"/>
    <property type="match status" value="1"/>
</dbReference>
<accession>A0A9W4QW53</accession>
<dbReference type="RefSeq" id="WP_261592081.1">
    <property type="nucleotide sequence ID" value="NZ_CAMAPC010000005.1"/>
</dbReference>
<dbReference type="EMBL" id="CAMAPC010000005">
    <property type="protein sequence ID" value="CAH9055817.1"/>
    <property type="molecule type" value="Genomic_DNA"/>
</dbReference>
<dbReference type="AlphaFoldDB" id="A0A9W4QW53"/>
<evidence type="ECO:0000313" key="4">
    <source>
        <dbReference type="Proteomes" id="UP001152485"/>
    </source>
</evidence>
<evidence type="ECO:0000313" key="3">
    <source>
        <dbReference type="Proteomes" id="UP001152467"/>
    </source>
</evidence>
<evidence type="ECO:0000313" key="1">
    <source>
        <dbReference type="EMBL" id="CAH9053794.1"/>
    </source>
</evidence>
<dbReference type="EMBL" id="CAMAPD010000003">
    <property type="protein sequence ID" value="CAH9053794.1"/>
    <property type="molecule type" value="Genomic_DNA"/>
</dbReference>
<protein>
    <recommendedName>
        <fullName evidence="5">Cysteine dioxygenase</fullName>
    </recommendedName>
</protein>
<reference evidence="2 4" key="1">
    <citation type="submission" date="2022-07" db="EMBL/GenBank/DDBJ databases">
        <authorList>
            <person name="Criscuolo A."/>
        </authorList>
    </citation>
    <scope>NUCLEOTIDE SEQUENCE</scope>
    <source>
        <strain evidence="4">CIP 111951</strain>
        <strain evidence="2">CIP111854</strain>
        <strain evidence="1">CIP111951</strain>
    </source>
</reference>
<name>A0A9W4QW53_9GAMM</name>
<sequence>MKPNTLNKFITATRANWQGLTSTNILNCKTQLEELARTPSSEPWLAQLHASKQSSTELYRDPEHGFILLAHIEPKHTYRPPHNHGAGWVLYAVQHGAMDISTYSQVTDCNGHTQLVSRGATTLSSGQCHVYLPKDIHDTKSTTDYVLMFRLTSTDIQTEKREGRLIQFDLSR</sequence>
<keyword evidence="3" id="KW-1185">Reference proteome</keyword>
<evidence type="ECO:0000313" key="2">
    <source>
        <dbReference type="EMBL" id="CAH9055817.1"/>
    </source>
</evidence>
<organism evidence="2 3">
    <name type="scientific">Pseudoalteromonas holothuriae</name>
    <dbReference type="NCBI Taxonomy" id="2963714"/>
    <lineage>
        <taxon>Bacteria</taxon>
        <taxon>Pseudomonadati</taxon>
        <taxon>Pseudomonadota</taxon>
        <taxon>Gammaproteobacteria</taxon>
        <taxon>Alteromonadales</taxon>
        <taxon>Pseudoalteromonadaceae</taxon>
        <taxon>Pseudoalteromonas</taxon>
    </lineage>
</organism>
<dbReference type="InterPro" id="IPR011051">
    <property type="entry name" value="RmlC_Cupin_sf"/>
</dbReference>
<dbReference type="Gene3D" id="2.60.120.10">
    <property type="entry name" value="Jelly Rolls"/>
    <property type="match status" value="1"/>
</dbReference>
<dbReference type="Proteomes" id="UP001152485">
    <property type="component" value="Unassembled WGS sequence"/>
</dbReference>
<gene>
    <name evidence="2" type="ORF">PSECIP111854_01655</name>
    <name evidence="1" type="ORF">PSECIP111951_00895</name>
</gene>
<comment type="caution">
    <text evidence="2">The sequence shown here is derived from an EMBL/GenBank/DDBJ whole genome shotgun (WGS) entry which is preliminary data.</text>
</comment>
<dbReference type="InterPro" id="IPR014710">
    <property type="entry name" value="RmlC-like_jellyroll"/>
</dbReference>
<proteinExistence type="predicted"/>
<dbReference type="Proteomes" id="UP001152467">
    <property type="component" value="Unassembled WGS sequence"/>
</dbReference>